<dbReference type="STRING" id="1048205.AB852_12650"/>
<gene>
    <name evidence="1" type="ORF">AB852_12650</name>
</gene>
<keyword evidence="2" id="KW-1185">Reference proteome</keyword>
<name>A0A1Q4VAV6_9ACTN</name>
<dbReference type="RefSeq" id="WP_073787175.1">
    <property type="nucleotide sequence ID" value="NZ_LFBV01000002.1"/>
</dbReference>
<organism evidence="1 2">
    <name type="scientific">Streptomyces uncialis</name>
    <dbReference type="NCBI Taxonomy" id="1048205"/>
    <lineage>
        <taxon>Bacteria</taxon>
        <taxon>Bacillati</taxon>
        <taxon>Actinomycetota</taxon>
        <taxon>Actinomycetes</taxon>
        <taxon>Kitasatosporales</taxon>
        <taxon>Streptomycetaceae</taxon>
        <taxon>Streptomyces</taxon>
    </lineage>
</organism>
<dbReference type="Proteomes" id="UP000186455">
    <property type="component" value="Unassembled WGS sequence"/>
</dbReference>
<evidence type="ECO:0000313" key="2">
    <source>
        <dbReference type="Proteomes" id="UP000186455"/>
    </source>
</evidence>
<accession>A0A1Q4VAV6</accession>
<evidence type="ECO:0000313" key="1">
    <source>
        <dbReference type="EMBL" id="OKH94974.1"/>
    </source>
</evidence>
<protein>
    <submittedName>
        <fullName evidence="1">Uncharacterized protein</fullName>
    </submittedName>
</protein>
<reference evidence="1 2" key="1">
    <citation type="submission" date="2015-06" db="EMBL/GenBank/DDBJ databases">
        <title>Cloning and characterization of the uncialamcin biosynthetic gene cluster.</title>
        <authorList>
            <person name="Yan X."/>
            <person name="Huang T."/>
            <person name="Ge H."/>
            <person name="Shen B."/>
        </authorList>
    </citation>
    <scope>NUCLEOTIDE SEQUENCE [LARGE SCALE GENOMIC DNA]</scope>
    <source>
        <strain evidence="1 2">DCA2648</strain>
    </source>
</reference>
<sequence>MSPPTPPGRPPLDPPGTIVRSVARSIARRLAEQHQVVGALSSVVDLADNGESDSALDEIGLVIQHHRLPVLRTEYELLVVAATQLDSPDSLTDTGVERFVVADER</sequence>
<comment type="caution">
    <text evidence="1">The sequence shown here is derived from an EMBL/GenBank/DDBJ whole genome shotgun (WGS) entry which is preliminary data.</text>
</comment>
<dbReference type="AlphaFoldDB" id="A0A1Q4VAV6"/>
<dbReference type="EMBL" id="LFBV01000002">
    <property type="protein sequence ID" value="OKH94974.1"/>
    <property type="molecule type" value="Genomic_DNA"/>
</dbReference>
<proteinExistence type="predicted"/>